<feature type="region of interest" description="Disordered" evidence="2">
    <location>
        <begin position="94"/>
        <end position="122"/>
    </location>
</feature>
<feature type="region of interest" description="Disordered" evidence="2">
    <location>
        <begin position="412"/>
        <end position="434"/>
    </location>
</feature>
<dbReference type="Proteomes" id="UP000694580">
    <property type="component" value="Chromosome 19"/>
</dbReference>
<evidence type="ECO:0000259" key="3">
    <source>
        <dbReference type="Pfam" id="PF10506"/>
    </source>
</evidence>
<feature type="compositionally biased region" description="Low complexity" evidence="2">
    <location>
        <begin position="273"/>
        <end position="289"/>
    </location>
</feature>
<evidence type="ECO:0000313" key="4">
    <source>
        <dbReference type="Ensembl" id="ENSDCDP00010046194.1"/>
    </source>
</evidence>
<dbReference type="Ensembl" id="ENSDCDT00010056391.1">
    <property type="protein sequence ID" value="ENSDCDP00010046194.1"/>
    <property type="gene ID" value="ENSDCDG00010028295.1"/>
</dbReference>
<protein>
    <recommendedName>
        <fullName evidence="3">Harmonin-binding protein USHBP1 PDZ-binding domain-containing protein</fullName>
    </recommendedName>
</protein>
<feature type="coiled-coil region" evidence="1">
    <location>
        <begin position="232"/>
        <end position="266"/>
    </location>
</feature>
<dbReference type="PANTHER" id="PTHR23347:SF5">
    <property type="entry name" value="HARMONIN-BINDING PROTEIN USHBP1"/>
    <property type="match status" value="1"/>
</dbReference>
<dbReference type="PANTHER" id="PTHR23347">
    <property type="entry name" value="COLORECTAL MUTANT CANCER PROTEIN MCC PROTEIN -RELATED"/>
    <property type="match status" value="1"/>
</dbReference>
<dbReference type="GeneTree" id="ENSGT00530000063974"/>
<keyword evidence="1" id="KW-0175">Coiled coil</keyword>
<proteinExistence type="predicted"/>
<feature type="domain" description="Harmonin-binding protein USHBP1 PDZ-binding" evidence="3">
    <location>
        <begin position="340"/>
        <end position="404"/>
    </location>
</feature>
<dbReference type="Pfam" id="PF10506">
    <property type="entry name" value="USHBP1_PDZ-bd"/>
    <property type="match status" value="1"/>
</dbReference>
<evidence type="ECO:0000256" key="2">
    <source>
        <dbReference type="SAM" id="MobiDB-lite"/>
    </source>
</evidence>
<reference evidence="4" key="2">
    <citation type="submission" date="2025-08" db="UniProtKB">
        <authorList>
            <consortium name="Ensembl"/>
        </authorList>
    </citation>
    <scope>IDENTIFICATION</scope>
</reference>
<reference evidence="4" key="3">
    <citation type="submission" date="2025-09" db="UniProtKB">
        <authorList>
            <consortium name="Ensembl"/>
        </authorList>
    </citation>
    <scope>IDENTIFICATION</scope>
</reference>
<gene>
    <name evidence="4" type="primary">USHBP1</name>
</gene>
<keyword evidence="5" id="KW-1185">Reference proteome</keyword>
<feature type="compositionally biased region" description="Low complexity" evidence="2">
    <location>
        <begin position="306"/>
        <end position="322"/>
    </location>
</feature>
<accession>A0AAY4DLW4</accession>
<dbReference type="AlphaFoldDB" id="A0AAY4DLW4"/>
<evidence type="ECO:0000313" key="5">
    <source>
        <dbReference type="Proteomes" id="UP000694580"/>
    </source>
</evidence>
<feature type="compositionally biased region" description="Basic and acidic residues" evidence="2">
    <location>
        <begin position="96"/>
        <end position="106"/>
    </location>
</feature>
<name>A0AAY4DLW4_9TELE</name>
<organism evidence="4 5">
    <name type="scientific">Denticeps clupeoides</name>
    <name type="common">denticle herring</name>
    <dbReference type="NCBI Taxonomy" id="299321"/>
    <lineage>
        <taxon>Eukaryota</taxon>
        <taxon>Metazoa</taxon>
        <taxon>Chordata</taxon>
        <taxon>Craniata</taxon>
        <taxon>Vertebrata</taxon>
        <taxon>Euteleostomi</taxon>
        <taxon>Actinopterygii</taxon>
        <taxon>Neopterygii</taxon>
        <taxon>Teleostei</taxon>
        <taxon>Clupei</taxon>
        <taxon>Clupeiformes</taxon>
        <taxon>Denticipitoidei</taxon>
        <taxon>Denticipitidae</taxon>
        <taxon>Denticeps</taxon>
    </lineage>
</organism>
<dbReference type="InterPro" id="IPR040171">
    <property type="entry name" value="USBP1-like"/>
</dbReference>
<dbReference type="InterPro" id="IPR019536">
    <property type="entry name" value="USHBP1_PDZ-bd"/>
</dbReference>
<evidence type="ECO:0000256" key="1">
    <source>
        <dbReference type="SAM" id="Coils"/>
    </source>
</evidence>
<feature type="region of interest" description="Disordered" evidence="2">
    <location>
        <begin position="273"/>
        <end position="333"/>
    </location>
</feature>
<feature type="region of interest" description="Disordered" evidence="2">
    <location>
        <begin position="560"/>
        <end position="580"/>
    </location>
</feature>
<sequence>MTAASRSHVKVLDSFLEEGQIRTRCSSTLRKLAFKNVCLSVLSLSRSSSQHRDETRGGSQAPYPTDSELAQCEAEVAVLLKIIGELNAKMGSLQVPREEDESRSSPDCDSGAPQLCSSDGEVGLSPARSVTLAKRDDTGDLWSELEKVLSALECSVGTRSSVPAQTTQDLEKETEHLTAARNSWVKVTLVLEEMEREFGFSYCSALPPVERQQYQRDVLVLYEHNVQLRASLQGRQEELATSEGALRELEDEKKKLQEKLLSLKRRWFVGSGPSLPCSPSSSSSGGMSPFWASPPFPGSPLLPRRPTSAFSTSSTGGDTSPSCPSPVMPGSPSLETEVERLQRCLERLKARNERLTAALERRKGESEQISMTLSRHEADHSALQMALRYCEECEETYQDLLNLYEVKRAAGQEQPGSGAGPGSTERGAAEQVTSSHARLMAVDFEGQVMAAQDKIDRLKRNRAAVRIPEPSPEGAGKLSPDTGTLAGPRRHSVSQSSREDKAALLYELVTVREEMSELRGAVQLLEKQRRCLDWTLVVQKAQDAAGALILDNLREELEDRNVQQQRAAKSGARPSSVEGSPVQRNRAILRELQAVLQREQLLRRRAAAIRDALDCQLSDSSSQRRLSEEEVARLSLAHSKITAAYRNARRKHREQLWRLEKQVAVVSERHVAQITELRATLDKLEGRREETVL</sequence>
<reference evidence="4 5" key="1">
    <citation type="submission" date="2020-06" db="EMBL/GenBank/DDBJ databases">
        <authorList>
            <consortium name="Wellcome Sanger Institute Data Sharing"/>
        </authorList>
    </citation>
    <scope>NUCLEOTIDE SEQUENCE [LARGE SCALE GENOMIC DNA]</scope>
</reference>
<feature type="region of interest" description="Disordered" evidence="2">
    <location>
        <begin position="467"/>
        <end position="497"/>
    </location>
</feature>